<evidence type="ECO:0000313" key="1">
    <source>
        <dbReference type="EMBL" id="EKB50626.1"/>
    </source>
</evidence>
<dbReference type="AlphaFoldDB" id="K1L7B4"/>
<name>K1L7B4_CECL9</name>
<evidence type="ECO:0000313" key="2">
    <source>
        <dbReference type="Proteomes" id="UP000004478"/>
    </source>
</evidence>
<comment type="caution">
    <text evidence="1">The sequence shown here is derived from an EMBL/GenBank/DDBJ whole genome shotgun (WGS) entry which is preliminary data.</text>
</comment>
<dbReference type="EMBL" id="AMGM01000007">
    <property type="protein sequence ID" value="EKB50626.1"/>
    <property type="molecule type" value="Genomic_DNA"/>
</dbReference>
<accession>K1L7B4</accession>
<organism evidence="1 2">
    <name type="scientific">Cecembia lonarensis (strain CCUG 58316 / KCTC 22772 / LW9)</name>
    <dbReference type="NCBI Taxonomy" id="1225176"/>
    <lineage>
        <taxon>Bacteria</taxon>
        <taxon>Pseudomonadati</taxon>
        <taxon>Bacteroidota</taxon>
        <taxon>Cytophagia</taxon>
        <taxon>Cytophagales</taxon>
        <taxon>Cyclobacteriaceae</taxon>
        <taxon>Cecembia</taxon>
    </lineage>
</organism>
<sequence>MNTPFIKRCLFKQVQTYSMIQFDLRAPENFKIRNFQASLRHTIFFIGLIRSISIHLHSPALKLAYLRLFQQALFRIRKRKISAESFIMVLCIRAESFVSFQILWEGVLFQYE</sequence>
<proteinExistence type="predicted"/>
<gene>
    <name evidence="1" type="ORF">B879_00829</name>
</gene>
<reference evidence="1 2" key="1">
    <citation type="journal article" date="2012" name="J. Bacteriol.">
        <title>Draft Genome Sequence of Cecembia lonarensis Strain LW9T, Isolated from Lonar Lake, a Haloalkaline Lake in India.</title>
        <authorList>
            <person name="Shivaji S."/>
            <person name="Ara S."/>
            <person name="Singh A."/>
            <person name="Pinnaka A.K."/>
        </authorList>
    </citation>
    <scope>NUCLEOTIDE SEQUENCE [LARGE SCALE GENOMIC DNA]</scope>
    <source>
        <strain evidence="1 2">LW9</strain>
    </source>
</reference>
<keyword evidence="2" id="KW-1185">Reference proteome</keyword>
<dbReference type="Proteomes" id="UP000004478">
    <property type="component" value="Unassembled WGS sequence"/>
</dbReference>
<protein>
    <submittedName>
        <fullName evidence="1">Uncharacterized protein</fullName>
    </submittedName>
</protein>